<sequence>MVPVFLVFRSPTVFQPAVCRGGLPRPGGTIPH</sequence>
<dbReference type="AlphaFoldDB" id="A0A0E9TU78"/>
<evidence type="ECO:0000313" key="1">
    <source>
        <dbReference type="EMBL" id="JAH56465.1"/>
    </source>
</evidence>
<organism evidence="1">
    <name type="scientific">Anguilla anguilla</name>
    <name type="common">European freshwater eel</name>
    <name type="synonym">Muraena anguilla</name>
    <dbReference type="NCBI Taxonomy" id="7936"/>
    <lineage>
        <taxon>Eukaryota</taxon>
        <taxon>Metazoa</taxon>
        <taxon>Chordata</taxon>
        <taxon>Craniata</taxon>
        <taxon>Vertebrata</taxon>
        <taxon>Euteleostomi</taxon>
        <taxon>Actinopterygii</taxon>
        <taxon>Neopterygii</taxon>
        <taxon>Teleostei</taxon>
        <taxon>Anguilliformes</taxon>
        <taxon>Anguillidae</taxon>
        <taxon>Anguilla</taxon>
    </lineage>
</organism>
<dbReference type="EMBL" id="GBXM01052112">
    <property type="protein sequence ID" value="JAH56465.1"/>
    <property type="molecule type" value="Transcribed_RNA"/>
</dbReference>
<accession>A0A0E9TU78</accession>
<proteinExistence type="predicted"/>
<reference evidence="1" key="1">
    <citation type="submission" date="2014-11" db="EMBL/GenBank/DDBJ databases">
        <authorList>
            <person name="Amaro Gonzalez C."/>
        </authorList>
    </citation>
    <scope>NUCLEOTIDE SEQUENCE</scope>
</reference>
<reference evidence="1" key="2">
    <citation type="journal article" date="2015" name="Fish Shellfish Immunol.">
        <title>Early steps in the European eel (Anguilla anguilla)-Vibrio vulnificus interaction in the gills: Role of the RtxA13 toxin.</title>
        <authorList>
            <person name="Callol A."/>
            <person name="Pajuelo D."/>
            <person name="Ebbesson L."/>
            <person name="Teles M."/>
            <person name="MacKenzie S."/>
            <person name="Amaro C."/>
        </authorList>
    </citation>
    <scope>NUCLEOTIDE SEQUENCE</scope>
</reference>
<name>A0A0E9TU78_ANGAN</name>
<protein>
    <submittedName>
        <fullName evidence="1">Uncharacterized protein</fullName>
    </submittedName>
</protein>